<keyword evidence="2" id="KW-0614">Plasmid</keyword>
<feature type="transmembrane region" description="Helical" evidence="1">
    <location>
        <begin position="6"/>
        <end position="28"/>
    </location>
</feature>
<organism evidence="2 3">
    <name type="scientific">Paenibacillus ehimensis</name>
    <dbReference type="NCBI Taxonomy" id="79264"/>
    <lineage>
        <taxon>Bacteria</taxon>
        <taxon>Bacillati</taxon>
        <taxon>Bacillota</taxon>
        <taxon>Bacilli</taxon>
        <taxon>Bacillales</taxon>
        <taxon>Paenibacillaceae</taxon>
        <taxon>Paenibacillus</taxon>
    </lineage>
</organism>
<comment type="caution">
    <text evidence="2">The sequence shown here is derived from an EMBL/GenBank/DDBJ whole genome shotgun (WGS) entry which is preliminary data.</text>
</comment>
<evidence type="ECO:0000313" key="2">
    <source>
        <dbReference type="EMBL" id="MDO3682004.1"/>
    </source>
</evidence>
<keyword evidence="1" id="KW-0812">Transmembrane</keyword>
<evidence type="ECO:0000313" key="3">
    <source>
        <dbReference type="Proteomes" id="UP001168883"/>
    </source>
</evidence>
<protein>
    <submittedName>
        <fullName evidence="2">Uncharacterized protein</fullName>
    </submittedName>
</protein>
<sequence length="44" mass="5388">MVNLVAFYDVLRWIVTVLSLVFGIRKLYRWARRKFRSKRKTTAK</sequence>
<proteinExistence type="predicted"/>
<keyword evidence="1" id="KW-0472">Membrane</keyword>
<dbReference type="EMBL" id="JAUMKJ010000092">
    <property type="protein sequence ID" value="MDO3682004.1"/>
    <property type="molecule type" value="Genomic_DNA"/>
</dbReference>
<dbReference type="Proteomes" id="UP001168883">
    <property type="component" value="Unassembled WGS sequence"/>
</dbReference>
<reference evidence="2" key="1">
    <citation type="submission" date="2023-07" db="EMBL/GenBank/DDBJ databases">
        <authorList>
            <person name="Aktuganov G."/>
            <person name="Boyko T."/>
            <person name="Delegan Y."/>
            <person name="Galimzianova N."/>
            <person name="Gilvanova E."/>
            <person name="Korobov V."/>
            <person name="Kuzmina L."/>
            <person name="Melentiev A."/>
            <person name="Milman P."/>
            <person name="Ryabova A."/>
            <person name="Stupak E."/>
            <person name="Yasakov T."/>
            <person name="Zharikova N."/>
            <person name="Zhurenko E."/>
        </authorList>
    </citation>
    <scope>NUCLEOTIDE SEQUENCE</scope>
    <source>
        <strain evidence="2">IB-739</strain>
        <plasmid evidence="2">pLPM_part_2</plasmid>
    </source>
</reference>
<geneLocation type="plasmid" evidence="2">
    <name>pLPM_part_2</name>
</geneLocation>
<gene>
    <name evidence="2" type="ORF">Q3C12_33960</name>
</gene>
<keyword evidence="3" id="KW-1185">Reference proteome</keyword>
<evidence type="ECO:0000256" key="1">
    <source>
        <dbReference type="SAM" id="Phobius"/>
    </source>
</evidence>
<name>A0ABT8VLZ9_9BACL</name>
<dbReference type="RefSeq" id="WP_302881503.1">
    <property type="nucleotide sequence ID" value="NZ_JAUMKJ010000092.1"/>
</dbReference>
<accession>A0ABT8VLZ9</accession>
<keyword evidence="1" id="KW-1133">Transmembrane helix</keyword>